<accession>A0A2G8RYP8</accession>
<dbReference type="OrthoDB" id="2802798at2759"/>
<evidence type="ECO:0000259" key="2">
    <source>
        <dbReference type="PROSITE" id="PS50097"/>
    </source>
</evidence>
<evidence type="ECO:0000256" key="1">
    <source>
        <dbReference type="SAM" id="MobiDB-lite"/>
    </source>
</evidence>
<dbReference type="CDD" id="cd18186">
    <property type="entry name" value="BTB_POZ_ZBTB_KLHL-like"/>
    <property type="match status" value="1"/>
</dbReference>
<evidence type="ECO:0000313" key="4">
    <source>
        <dbReference type="Proteomes" id="UP000230002"/>
    </source>
</evidence>
<dbReference type="Proteomes" id="UP000230002">
    <property type="component" value="Unassembled WGS sequence"/>
</dbReference>
<reference evidence="3 4" key="1">
    <citation type="journal article" date="2015" name="Sci. Rep.">
        <title>Chromosome-level genome map provides insights into diverse defense mechanisms in the medicinal fungus Ganoderma sinense.</title>
        <authorList>
            <person name="Zhu Y."/>
            <person name="Xu J."/>
            <person name="Sun C."/>
            <person name="Zhou S."/>
            <person name="Xu H."/>
            <person name="Nelson D.R."/>
            <person name="Qian J."/>
            <person name="Song J."/>
            <person name="Luo H."/>
            <person name="Xiang L."/>
            <person name="Li Y."/>
            <person name="Xu Z."/>
            <person name="Ji A."/>
            <person name="Wang L."/>
            <person name="Lu S."/>
            <person name="Hayward A."/>
            <person name="Sun W."/>
            <person name="Li X."/>
            <person name="Schwartz D.C."/>
            <person name="Wang Y."/>
            <person name="Chen S."/>
        </authorList>
    </citation>
    <scope>NUCLEOTIDE SEQUENCE [LARGE SCALE GENOMIC DNA]</scope>
    <source>
        <strain evidence="3 4">ZZ0214-1</strain>
    </source>
</reference>
<dbReference type="STRING" id="1077348.A0A2G8RYP8"/>
<gene>
    <name evidence="3" type="ORF">GSI_11266</name>
</gene>
<dbReference type="AlphaFoldDB" id="A0A2G8RYP8"/>
<dbReference type="InterPro" id="IPR011333">
    <property type="entry name" value="SKP1/BTB/POZ_sf"/>
</dbReference>
<feature type="region of interest" description="Disordered" evidence="1">
    <location>
        <begin position="204"/>
        <end position="225"/>
    </location>
</feature>
<sequence length="353" mass="39669">MQYSFPSTRPPSPPPYTESVPQGRGQGAHVPVPRRDPDFWFEDGNVVVIADSTSFRIHRSVLARHSDLLADRLGSDHDHRDETPDGCPVIRVADSARSFRGLLSLLYPGPSEILRHVASTSDNRVPARVTHKYLHALLPTTFDEWKRREDRALHGNPPPPPSPNLIPNRDMIGVLNALRQIHADDLLPIALYLCAQLPPRLLLPSSSPNPQRPNPQHPSPNGERLARADAERCLRLRESLVKSSARMAMRLFADAPSTDPRCRGCCRAVEEAFDAVVRGEFEDAPRTDPLGAFWRRYIDGHGHGGERGERRGRGDKDNGHTLRVCARCAGVLRERDEEQRRELWDELPRLVGF</sequence>
<evidence type="ECO:0000313" key="3">
    <source>
        <dbReference type="EMBL" id="PIL26641.1"/>
    </source>
</evidence>
<keyword evidence="4" id="KW-1185">Reference proteome</keyword>
<dbReference type="InterPro" id="IPR000210">
    <property type="entry name" value="BTB/POZ_dom"/>
</dbReference>
<feature type="domain" description="BTB" evidence="2">
    <location>
        <begin position="44"/>
        <end position="115"/>
    </location>
</feature>
<protein>
    <recommendedName>
        <fullName evidence="2">BTB domain-containing protein</fullName>
    </recommendedName>
</protein>
<comment type="caution">
    <text evidence="3">The sequence shown here is derived from an EMBL/GenBank/DDBJ whole genome shotgun (WGS) entry which is preliminary data.</text>
</comment>
<dbReference type="PROSITE" id="PS50097">
    <property type="entry name" value="BTB"/>
    <property type="match status" value="1"/>
</dbReference>
<feature type="region of interest" description="Disordered" evidence="1">
    <location>
        <begin position="1"/>
        <end position="35"/>
    </location>
</feature>
<proteinExistence type="predicted"/>
<name>A0A2G8RYP8_9APHY</name>
<dbReference type="EMBL" id="AYKW01000042">
    <property type="protein sequence ID" value="PIL26641.1"/>
    <property type="molecule type" value="Genomic_DNA"/>
</dbReference>
<organism evidence="3 4">
    <name type="scientific">Ganoderma sinense ZZ0214-1</name>
    <dbReference type="NCBI Taxonomy" id="1077348"/>
    <lineage>
        <taxon>Eukaryota</taxon>
        <taxon>Fungi</taxon>
        <taxon>Dikarya</taxon>
        <taxon>Basidiomycota</taxon>
        <taxon>Agaricomycotina</taxon>
        <taxon>Agaricomycetes</taxon>
        <taxon>Polyporales</taxon>
        <taxon>Polyporaceae</taxon>
        <taxon>Ganoderma</taxon>
    </lineage>
</organism>
<dbReference type="Gene3D" id="3.30.710.10">
    <property type="entry name" value="Potassium Channel Kv1.1, Chain A"/>
    <property type="match status" value="1"/>
</dbReference>